<sequence>MTDKLTRSCIYCNLEKTDDEFSDEHIWPDALGGDHLSSFWRTDEVCRACNSMSGVFVDGAFIRGWAGSMERGCGSREYMSLSDPMQTVLPLNYLGKLPDEMTESGEVADWWVGPCGATIVHIRPKESEEFWTPYVGGDPRAKKAKAGRAYIALASASDYWIIAALASFAKHFRRARCYVVNMDIPPEWKAFERVDRGHVDQAADLVVIDTITDAAKAGRSVKAQVQMQIDCGHRFLAKIALAIGCQLFGSSFTAHGQGADLRHAFRQADPERRRKIPIRGTGYFAGDSNRDLNVLSWRGAWVLVLQVVDENLALVIITPSGRTMGIKITDDVDLIANLPADHKDGLMWMTIPTLGKAVGPLPLPDYIAHLTQVMPNAQLSAIESAQIDPGTLPSC</sequence>
<accession>A0ABT1XQ82</accession>
<evidence type="ECO:0000313" key="3">
    <source>
        <dbReference type="Proteomes" id="UP001206067"/>
    </source>
</evidence>
<proteinExistence type="predicted"/>
<dbReference type="EMBL" id="JANKHH010000004">
    <property type="protein sequence ID" value="MCR2833829.1"/>
    <property type="molecule type" value="Genomic_DNA"/>
</dbReference>
<organism evidence="2 3">
    <name type="scientific">Parerythrobacter lacustris</name>
    <dbReference type="NCBI Taxonomy" id="2969984"/>
    <lineage>
        <taxon>Bacteria</taxon>
        <taxon>Pseudomonadati</taxon>
        <taxon>Pseudomonadota</taxon>
        <taxon>Alphaproteobacteria</taxon>
        <taxon>Sphingomonadales</taxon>
        <taxon>Erythrobacteraceae</taxon>
        <taxon>Parerythrobacter</taxon>
    </lineage>
</organism>
<protein>
    <submittedName>
        <fullName evidence="2">HNH endonuclease</fullName>
    </submittedName>
</protein>
<feature type="domain" description="HNH endonuclease 5" evidence="1">
    <location>
        <begin position="9"/>
        <end position="63"/>
    </location>
</feature>
<dbReference type="InterPro" id="IPR029471">
    <property type="entry name" value="HNH_5"/>
</dbReference>
<keyword evidence="2" id="KW-0378">Hydrolase</keyword>
<evidence type="ECO:0000259" key="1">
    <source>
        <dbReference type="Pfam" id="PF14279"/>
    </source>
</evidence>
<evidence type="ECO:0000313" key="2">
    <source>
        <dbReference type="EMBL" id="MCR2833829.1"/>
    </source>
</evidence>
<dbReference type="GO" id="GO:0004519">
    <property type="term" value="F:endonuclease activity"/>
    <property type="evidence" value="ECO:0007669"/>
    <property type="project" value="UniProtKB-KW"/>
</dbReference>
<gene>
    <name evidence="2" type="ORF">NSO95_07710</name>
</gene>
<keyword evidence="2" id="KW-0255">Endonuclease</keyword>
<dbReference type="Proteomes" id="UP001206067">
    <property type="component" value="Unassembled WGS sequence"/>
</dbReference>
<keyword evidence="3" id="KW-1185">Reference proteome</keyword>
<comment type="caution">
    <text evidence="2">The sequence shown here is derived from an EMBL/GenBank/DDBJ whole genome shotgun (WGS) entry which is preliminary data.</text>
</comment>
<keyword evidence="2" id="KW-0540">Nuclease</keyword>
<name>A0ABT1XQ82_9SPHN</name>
<dbReference type="RefSeq" id="WP_257595608.1">
    <property type="nucleotide sequence ID" value="NZ_JANKHH010000004.1"/>
</dbReference>
<dbReference type="Pfam" id="PF14279">
    <property type="entry name" value="HNH_5"/>
    <property type="match status" value="1"/>
</dbReference>
<reference evidence="2 3" key="1">
    <citation type="submission" date="2022-08" db="EMBL/GenBank/DDBJ databases">
        <title>Polyphasic taxonomy analysis of Qipengyuania sp.RS5-5.</title>
        <authorList>
            <person name="Xamxidin M."/>
            <person name="Wu M."/>
        </authorList>
    </citation>
    <scope>NUCLEOTIDE SEQUENCE [LARGE SCALE GENOMIC DNA]</scope>
    <source>
        <strain evidence="2 3">RS5-5</strain>
    </source>
</reference>